<comment type="catalytic activity">
    <reaction evidence="1">
        <text>lipid IVA (E. coli) + CMP-3-deoxy-beta-D-manno-octulosonate = alpha-Kdo-(2-&gt;6)-lipid IVA (E. coli) + CMP + H(+)</text>
        <dbReference type="Rhea" id="RHEA:28066"/>
        <dbReference type="ChEBI" id="CHEBI:15378"/>
        <dbReference type="ChEBI" id="CHEBI:58603"/>
        <dbReference type="ChEBI" id="CHEBI:60364"/>
        <dbReference type="ChEBI" id="CHEBI:60377"/>
        <dbReference type="ChEBI" id="CHEBI:85987"/>
        <dbReference type="EC" id="2.4.99.12"/>
    </reaction>
</comment>
<dbReference type="Proteomes" id="UP001565369">
    <property type="component" value="Unassembled WGS sequence"/>
</dbReference>
<comment type="similarity">
    <text evidence="1">Belongs to the glycosyltransferase group 1 family.</text>
</comment>
<comment type="pathway">
    <text evidence="1">Bacterial outer membrane biogenesis; LPS core biosynthesis.</text>
</comment>
<dbReference type="EMBL" id="JBGBZJ010000003">
    <property type="protein sequence ID" value="MEY9452524.1"/>
    <property type="molecule type" value="Genomic_DNA"/>
</dbReference>
<comment type="function">
    <text evidence="1">Involved in lipopolysaccharide (LPS) biosynthesis. Catalyzes the transfer of 3-deoxy-D-manno-octulosonate (Kdo) residue(s) from CMP-Kdo to lipid IV(A), the tetraacyldisaccharide-1,4'-bisphosphate precursor of lipid A.</text>
</comment>
<dbReference type="InterPro" id="IPR039901">
    <property type="entry name" value="Kdotransferase"/>
</dbReference>
<organism evidence="2 3">
    <name type="scientific">Bradyrhizobium ottawaense</name>
    <dbReference type="NCBI Taxonomy" id="931866"/>
    <lineage>
        <taxon>Bacteria</taxon>
        <taxon>Pseudomonadati</taxon>
        <taxon>Pseudomonadota</taxon>
        <taxon>Alphaproteobacteria</taxon>
        <taxon>Hyphomicrobiales</taxon>
        <taxon>Nitrobacteraceae</taxon>
        <taxon>Bradyrhizobium</taxon>
    </lineage>
</organism>
<dbReference type="PANTHER" id="PTHR42755:SF1">
    <property type="entry name" value="3-DEOXY-D-MANNO-OCTULOSONIC ACID TRANSFERASE, MITOCHONDRIAL-RELATED"/>
    <property type="match status" value="1"/>
</dbReference>
<dbReference type="GO" id="GO:0016740">
    <property type="term" value="F:transferase activity"/>
    <property type="evidence" value="ECO:0007669"/>
    <property type="project" value="UniProtKB-KW"/>
</dbReference>
<dbReference type="EC" id="2.4.99.12" evidence="1"/>
<keyword evidence="1 2" id="KW-0808">Transferase</keyword>
<keyword evidence="1" id="KW-0472">Membrane</keyword>
<sequence length="109" mass="11463">MGGSLIRHGGQNPIEAIKLGAAIVHGPHVFNFADVYEALDGSGGARQADTQEALVKQLGQLLADPTLRDKMQRAGSGVVEELGGALDRTMIALEPYLLQLRIEMGAANA</sequence>
<comment type="subcellular location">
    <subcellularLocation>
        <location evidence="1">Cell membrane</location>
    </subcellularLocation>
</comment>
<evidence type="ECO:0000313" key="2">
    <source>
        <dbReference type="EMBL" id="MEY9452524.1"/>
    </source>
</evidence>
<keyword evidence="1" id="KW-0448">Lipopolysaccharide biosynthesis</keyword>
<dbReference type="Gene3D" id="3.40.50.2000">
    <property type="entry name" value="Glycogen Phosphorylase B"/>
    <property type="match status" value="1"/>
</dbReference>
<comment type="caution">
    <text evidence="2">The sequence shown here is derived from an EMBL/GenBank/DDBJ whole genome shotgun (WGS) entry which is preliminary data.</text>
</comment>
<reference evidence="2 3" key="1">
    <citation type="submission" date="2024-07" db="EMBL/GenBank/DDBJ databases">
        <title>Genomic Encyclopedia of Type Strains, Phase V (KMG-V): Genome sequencing to study the core and pangenomes of soil and plant-associated prokaryotes.</title>
        <authorList>
            <person name="Whitman W."/>
        </authorList>
    </citation>
    <scope>NUCLEOTIDE SEQUENCE [LARGE SCALE GENOMIC DNA]</scope>
    <source>
        <strain evidence="2 3">USDA 152</strain>
    </source>
</reference>
<evidence type="ECO:0000313" key="3">
    <source>
        <dbReference type="Proteomes" id="UP001565369"/>
    </source>
</evidence>
<proteinExistence type="inferred from homology"/>
<dbReference type="PANTHER" id="PTHR42755">
    <property type="entry name" value="3-DEOXY-MANNO-OCTULOSONATE CYTIDYLYLTRANSFERASE"/>
    <property type="match status" value="1"/>
</dbReference>
<evidence type="ECO:0000256" key="1">
    <source>
        <dbReference type="RuleBase" id="RU365103"/>
    </source>
</evidence>
<gene>
    <name evidence="2" type="ORF">ABIG07_001472</name>
</gene>
<protein>
    <recommendedName>
        <fullName evidence="1">3-deoxy-D-manno-octulosonic acid transferase</fullName>
        <shortName evidence="1">Kdo transferase</shortName>
        <ecNumber evidence="1">2.4.99.12</ecNumber>
    </recommendedName>
    <alternativeName>
        <fullName evidence="1">Lipid IV(A) 3-deoxy-D-manno-octulosonic acid transferase</fullName>
    </alternativeName>
</protein>
<keyword evidence="3" id="KW-1185">Reference proteome</keyword>
<keyword evidence="1" id="KW-1003">Cell membrane</keyword>
<accession>A0ABV4FNR2</accession>
<name>A0ABV4FNR2_9BRAD</name>